<evidence type="ECO:0000256" key="1">
    <source>
        <dbReference type="SAM" id="Phobius"/>
    </source>
</evidence>
<gene>
    <name evidence="3" type="ORF">DJ019_19405</name>
</gene>
<feature type="domain" description="DUF6644" evidence="2">
    <location>
        <begin position="39"/>
        <end position="169"/>
    </location>
</feature>
<proteinExistence type="predicted"/>
<evidence type="ECO:0000259" key="2">
    <source>
        <dbReference type="Pfam" id="PF20349"/>
    </source>
</evidence>
<organism evidence="3 4">
    <name type="scientific">Phenylobacterium kunshanense</name>
    <dbReference type="NCBI Taxonomy" id="1445034"/>
    <lineage>
        <taxon>Bacteria</taxon>
        <taxon>Pseudomonadati</taxon>
        <taxon>Pseudomonadota</taxon>
        <taxon>Alphaproteobacteria</taxon>
        <taxon>Caulobacterales</taxon>
        <taxon>Caulobacteraceae</taxon>
        <taxon>Phenylobacterium</taxon>
    </lineage>
</organism>
<dbReference type="AlphaFoldDB" id="A0A328B4J0"/>
<sequence>MIRDVVVWLSQLGKGPGEYDPSWSEQLASTLNFWGLLEGTHVLTLMLFAGTIFLVDLRLLGVAFRRTPISVISDRVLPLTVFGFALMIVTGVALFYAKPLLYYHNLWFRLKLIFLAVAAINILVFHFRVQRSRSAWDTAPRTPAAVKASALISISAWILVITFGRFIAYDWFECGKPLPHWANAAQACAASERGAIDLGEVIQ</sequence>
<accession>A0A328B4J0</accession>
<dbReference type="Proteomes" id="UP000249524">
    <property type="component" value="Unassembled WGS sequence"/>
</dbReference>
<keyword evidence="4" id="KW-1185">Reference proteome</keyword>
<protein>
    <recommendedName>
        <fullName evidence="2">DUF6644 domain-containing protein</fullName>
    </recommendedName>
</protein>
<name>A0A328B4J0_9CAUL</name>
<evidence type="ECO:0000313" key="4">
    <source>
        <dbReference type="Proteomes" id="UP000249524"/>
    </source>
</evidence>
<feature type="transmembrane region" description="Helical" evidence="1">
    <location>
        <begin position="42"/>
        <end position="64"/>
    </location>
</feature>
<dbReference type="OrthoDB" id="7424236at2"/>
<keyword evidence="1" id="KW-0472">Membrane</keyword>
<keyword evidence="1" id="KW-1133">Transmembrane helix</keyword>
<dbReference type="RefSeq" id="WP_111278208.1">
    <property type="nucleotide sequence ID" value="NZ_QFYS01000012.1"/>
</dbReference>
<dbReference type="Pfam" id="PF20349">
    <property type="entry name" value="DUF6644"/>
    <property type="match status" value="1"/>
</dbReference>
<dbReference type="InterPro" id="IPR046586">
    <property type="entry name" value="DUF6644"/>
</dbReference>
<feature type="transmembrane region" description="Helical" evidence="1">
    <location>
        <begin position="108"/>
        <end position="127"/>
    </location>
</feature>
<reference evidence="3 4" key="1">
    <citation type="submission" date="2018-05" db="EMBL/GenBank/DDBJ databases">
        <authorList>
            <person name="Lanie J.A."/>
            <person name="Ng W.-L."/>
            <person name="Kazmierczak K.M."/>
            <person name="Andrzejewski T.M."/>
            <person name="Davidsen T.M."/>
            <person name="Wayne K.J."/>
            <person name="Tettelin H."/>
            <person name="Glass J.I."/>
            <person name="Rusch D."/>
            <person name="Podicherti R."/>
            <person name="Tsui H.-C.T."/>
            <person name="Winkler M.E."/>
        </authorList>
    </citation>
    <scope>NUCLEOTIDE SEQUENCE [LARGE SCALE GENOMIC DNA]</scope>
    <source>
        <strain evidence="3 4">BUT-10</strain>
    </source>
</reference>
<feature type="transmembrane region" description="Helical" evidence="1">
    <location>
        <begin position="76"/>
        <end position="96"/>
    </location>
</feature>
<comment type="caution">
    <text evidence="3">The sequence shown here is derived from an EMBL/GenBank/DDBJ whole genome shotgun (WGS) entry which is preliminary data.</text>
</comment>
<evidence type="ECO:0000313" key="3">
    <source>
        <dbReference type="EMBL" id="RAK62300.1"/>
    </source>
</evidence>
<dbReference type="EMBL" id="QFYS01000012">
    <property type="protein sequence ID" value="RAK62300.1"/>
    <property type="molecule type" value="Genomic_DNA"/>
</dbReference>
<feature type="transmembrane region" description="Helical" evidence="1">
    <location>
        <begin position="148"/>
        <end position="168"/>
    </location>
</feature>
<keyword evidence="1" id="KW-0812">Transmembrane</keyword>